<dbReference type="Gene3D" id="2.40.160.60">
    <property type="entry name" value="Outer membrane protein transport protein (OMPP1/FadL/TodX)"/>
    <property type="match status" value="1"/>
</dbReference>
<feature type="chain" id="PRO_5009938789" description="Long-chain fatty acid transport protein" evidence="1">
    <location>
        <begin position="23"/>
        <end position="431"/>
    </location>
</feature>
<dbReference type="SUPFAM" id="SSF56935">
    <property type="entry name" value="Porins"/>
    <property type="match status" value="1"/>
</dbReference>
<gene>
    <name evidence="2" type="ORF">SAMN05421545_0969</name>
</gene>
<dbReference type="EMBL" id="FTNM01000001">
    <property type="protein sequence ID" value="SIQ66842.1"/>
    <property type="molecule type" value="Genomic_DNA"/>
</dbReference>
<dbReference type="RefSeq" id="WP_007658334.1">
    <property type="nucleotide sequence ID" value="NZ_FTNM01000001.1"/>
</dbReference>
<organism evidence="2 3">
    <name type="scientific">Pontibacter lucknowensis</name>
    <dbReference type="NCBI Taxonomy" id="1077936"/>
    <lineage>
        <taxon>Bacteria</taxon>
        <taxon>Pseudomonadati</taxon>
        <taxon>Bacteroidota</taxon>
        <taxon>Cytophagia</taxon>
        <taxon>Cytophagales</taxon>
        <taxon>Hymenobacteraceae</taxon>
        <taxon>Pontibacter</taxon>
    </lineage>
</organism>
<evidence type="ECO:0000313" key="3">
    <source>
        <dbReference type="Proteomes" id="UP000185924"/>
    </source>
</evidence>
<dbReference type="Proteomes" id="UP000185924">
    <property type="component" value="Unassembled WGS sequence"/>
</dbReference>
<evidence type="ECO:0000313" key="2">
    <source>
        <dbReference type="EMBL" id="SIQ66842.1"/>
    </source>
</evidence>
<keyword evidence="3" id="KW-1185">Reference proteome</keyword>
<reference evidence="3" key="1">
    <citation type="submission" date="2017-01" db="EMBL/GenBank/DDBJ databases">
        <authorList>
            <person name="Varghese N."/>
            <person name="Submissions S."/>
        </authorList>
    </citation>
    <scope>NUCLEOTIDE SEQUENCE [LARGE SCALE GENOMIC DNA]</scope>
    <source>
        <strain evidence="3">DM9</strain>
    </source>
</reference>
<dbReference type="AlphaFoldDB" id="A0A1N6UMR6"/>
<accession>A0A1N6UMR6</accession>
<dbReference type="STRING" id="1077936.SAMN05421545_0969"/>
<name>A0A1N6UMR6_9BACT</name>
<evidence type="ECO:0008006" key="4">
    <source>
        <dbReference type="Google" id="ProtNLM"/>
    </source>
</evidence>
<keyword evidence="1" id="KW-0732">Signal</keyword>
<dbReference type="OrthoDB" id="1491239at2"/>
<protein>
    <recommendedName>
        <fullName evidence="4">Long-chain fatty acid transport protein</fullName>
    </recommendedName>
</protein>
<sequence length="431" mass="47204">MYKTLRLLICASVLCLAQGVQAQSIGNSPYSRYGLGELNTNLGNLRTAGMGDVGVSTGNSFHSNTANPALLYYNSITVFDVGVTGRYKTLRNATQSQRDGDGNLSYLTLGVPITKRWSSAVSLRPYSSVDYNIRNMGSLPNRQEAVVINEYSGEGGISEIYFGHGFRITNGLTIGASASYLFGTVSQESSSIVADTSISNTSLERVAYVERTRYTDFLFRAGANYRKKVADKAFLSAGAVYTLGVDMNAKRMSAYERRDLGDALKGSPMLPDSVEASVNVPPSLNASISYDNGSNLTIGTEFMMQDWSDYRNLDGEQRMGNSYKIGLGAEYTPNPTAIDSYLKRVTYRAGLRYGQSPYVINGENIKDMAVTGGLTLPIGRGNYFEPPYQFNIMMGYGKRGTTDNGLIAEDYFQFGAGVTVNTRWFVKRRIE</sequence>
<feature type="signal peptide" evidence="1">
    <location>
        <begin position="1"/>
        <end position="22"/>
    </location>
</feature>
<proteinExistence type="predicted"/>
<evidence type="ECO:0000256" key="1">
    <source>
        <dbReference type="SAM" id="SignalP"/>
    </source>
</evidence>